<name>A0A8J2LEB1_9HEXA</name>
<sequence>MSEFSFFNFEFEDAEAVGHFVSRRNRRWAGGDTRLLNRHSEIEIAITIGQVIQTYGHVEGVTFRVTRFIV</sequence>
<dbReference type="AlphaFoldDB" id="A0A8J2LEB1"/>
<protein>
    <submittedName>
        <fullName evidence="1">Uncharacterized protein</fullName>
    </submittedName>
</protein>
<organism evidence="1 2">
    <name type="scientific">Allacma fusca</name>
    <dbReference type="NCBI Taxonomy" id="39272"/>
    <lineage>
        <taxon>Eukaryota</taxon>
        <taxon>Metazoa</taxon>
        <taxon>Ecdysozoa</taxon>
        <taxon>Arthropoda</taxon>
        <taxon>Hexapoda</taxon>
        <taxon>Collembola</taxon>
        <taxon>Symphypleona</taxon>
        <taxon>Sminthuridae</taxon>
        <taxon>Allacma</taxon>
    </lineage>
</organism>
<proteinExistence type="predicted"/>
<keyword evidence="2" id="KW-1185">Reference proteome</keyword>
<accession>A0A8J2LEB1</accession>
<evidence type="ECO:0000313" key="1">
    <source>
        <dbReference type="EMBL" id="CAG7834242.1"/>
    </source>
</evidence>
<reference evidence="1" key="1">
    <citation type="submission" date="2021-06" db="EMBL/GenBank/DDBJ databases">
        <authorList>
            <person name="Hodson N. C."/>
            <person name="Mongue J. A."/>
            <person name="Jaron S. K."/>
        </authorList>
    </citation>
    <scope>NUCLEOTIDE SEQUENCE</scope>
</reference>
<gene>
    <name evidence="1" type="ORF">AFUS01_LOCUS43769</name>
</gene>
<dbReference type="Proteomes" id="UP000708208">
    <property type="component" value="Unassembled WGS sequence"/>
</dbReference>
<evidence type="ECO:0000313" key="2">
    <source>
        <dbReference type="Proteomes" id="UP000708208"/>
    </source>
</evidence>
<dbReference type="EMBL" id="CAJVCH010570172">
    <property type="protein sequence ID" value="CAG7834242.1"/>
    <property type="molecule type" value="Genomic_DNA"/>
</dbReference>
<comment type="caution">
    <text evidence="1">The sequence shown here is derived from an EMBL/GenBank/DDBJ whole genome shotgun (WGS) entry which is preliminary data.</text>
</comment>